<dbReference type="PIRSF" id="PIRSF012560">
    <property type="entry name" value="Pullulanase"/>
    <property type="match status" value="1"/>
</dbReference>
<organism evidence="1 2">
    <name type="scientific">Kurthia sibirica</name>
    <dbReference type="NCBI Taxonomy" id="202750"/>
    <lineage>
        <taxon>Bacteria</taxon>
        <taxon>Bacillati</taxon>
        <taxon>Bacillota</taxon>
        <taxon>Bacilli</taxon>
        <taxon>Bacillales</taxon>
        <taxon>Caryophanaceae</taxon>
        <taxon>Kurthia</taxon>
    </lineage>
</organism>
<comment type="caution">
    <text evidence="1">The sequence shown here is derived from an EMBL/GenBank/DDBJ whole genome shotgun (WGS) entry which is preliminary data.</text>
</comment>
<dbReference type="AlphaFoldDB" id="A0A2U3AP80"/>
<dbReference type="EMBL" id="QFVR01000004">
    <property type="protein sequence ID" value="PWI26255.1"/>
    <property type="molecule type" value="Genomic_DNA"/>
</dbReference>
<evidence type="ECO:0000313" key="2">
    <source>
        <dbReference type="Proteomes" id="UP000245938"/>
    </source>
</evidence>
<gene>
    <name evidence="1" type="ORF">DEX24_04840</name>
</gene>
<protein>
    <submittedName>
        <fullName evidence="1">NERD domain-containing protein</fullName>
    </submittedName>
</protein>
<evidence type="ECO:0000313" key="1">
    <source>
        <dbReference type="EMBL" id="PWI26255.1"/>
    </source>
</evidence>
<dbReference type="InterPro" id="IPR012397">
    <property type="entry name" value="Pullulanase"/>
</dbReference>
<proteinExistence type="predicted"/>
<dbReference type="OrthoDB" id="2433183at2"/>
<sequence>MAQLIKLQDYISRYEMDLKRYPTQFIRLKQTQWTRMKNEWESEEPFENTWQRDLDDEPLVDLSNKSLLQRFNPFKRKEKNDGLDELFEETAQHLQGEEPVKKTQQEEQPEEGGLLFEANMLYNPQNIEDLRRMYMDQLFNFQLKWASSTIREKSNIEPRYQRDELLKQLLQNLPDTFLVMYEPIILLKKAPVELGIIIISPTDCYCIQVIEAEERATFTGGSTERFWEKRVGERQKNVLNPMIALNRMDLVVKQLFQQKGVDMNSKKIVLCRNGYIDYPGSSFGVEFIDRRTYLQWLEQLKKHHSPMKHMQFKAAETLLVHGQTTSFMRAEWYGSEGEK</sequence>
<dbReference type="RefSeq" id="WP_109305278.1">
    <property type="nucleotide sequence ID" value="NZ_BJUF01000016.1"/>
</dbReference>
<name>A0A2U3AP80_9BACL</name>
<reference evidence="1 2" key="1">
    <citation type="submission" date="2018-05" db="EMBL/GenBank/DDBJ databases">
        <title>Kurthia sibirica genome sequence.</title>
        <authorList>
            <person name="Maclea K.S."/>
            <person name="Goen A.E."/>
        </authorList>
    </citation>
    <scope>NUCLEOTIDE SEQUENCE [LARGE SCALE GENOMIC DNA]</scope>
    <source>
        <strain evidence="1 2">ATCC 49154</strain>
    </source>
</reference>
<accession>A0A2U3AP80</accession>
<keyword evidence="2" id="KW-1185">Reference proteome</keyword>
<dbReference type="Proteomes" id="UP000245938">
    <property type="component" value="Unassembled WGS sequence"/>
</dbReference>